<reference evidence="1 2" key="2">
    <citation type="submission" date="2018-11" db="EMBL/GenBank/DDBJ databases">
        <authorList>
            <consortium name="Pathogen Informatics"/>
        </authorList>
    </citation>
    <scope>NUCLEOTIDE SEQUENCE [LARGE SCALE GENOMIC DNA]</scope>
</reference>
<keyword evidence="2" id="KW-1185">Reference proteome</keyword>
<evidence type="ECO:0000313" key="3">
    <source>
        <dbReference type="WBParaSite" id="TCNE_0001255301-mRNA-1"/>
    </source>
</evidence>
<protein>
    <submittedName>
        <fullName evidence="1 3">Uncharacterized protein</fullName>
    </submittedName>
</protein>
<dbReference type="AlphaFoldDB" id="A0A183UVN3"/>
<proteinExistence type="predicted"/>
<name>A0A183UVN3_TOXCA</name>
<evidence type="ECO:0000313" key="2">
    <source>
        <dbReference type="Proteomes" id="UP000050794"/>
    </source>
</evidence>
<sequence>MDGNESPMFICFCPRSEGKENEEAGIVEFESSEEWVKIAARSKKTMKYLQDKNENSPRAGEEQYDTVCCTRSSTYYTE</sequence>
<dbReference type="EMBL" id="UYWY01021316">
    <property type="protein sequence ID" value="VDM43874.1"/>
    <property type="molecule type" value="Genomic_DNA"/>
</dbReference>
<accession>A0A183UVN3</accession>
<organism evidence="2 3">
    <name type="scientific">Toxocara canis</name>
    <name type="common">Canine roundworm</name>
    <dbReference type="NCBI Taxonomy" id="6265"/>
    <lineage>
        <taxon>Eukaryota</taxon>
        <taxon>Metazoa</taxon>
        <taxon>Ecdysozoa</taxon>
        <taxon>Nematoda</taxon>
        <taxon>Chromadorea</taxon>
        <taxon>Rhabditida</taxon>
        <taxon>Spirurina</taxon>
        <taxon>Ascaridomorpha</taxon>
        <taxon>Ascaridoidea</taxon>
        <taxon>Toxocaridae</taxon>
        <taxon>Toxocara</taxon>
    </lineage>
</organism>
<dbReference type="Proteomes" id="UP000050794">
    <property type="component" value="Unassembled WGS sequence"/>
</dbReference>
<reference evidence="3" key="1">
    <citation type="submission" date="2016-06" db="UniProtKB">
        <authorList>
            <consortium name="WormBaseParasite"/>
        </authorList>
    </citation>
    <scope>IDENTIFICATION</scope>
</reference>
<dbReference type="WBParaSite" id="TCNE_0001255301-mRNA-1">
    <property type="protein sequence ID" value="TCNE_0001255301-mRNA-1"/>
    <property type="gene ID" value="TCNE_0001255301"/>
</dbReference>
<gene>
    <name evidence="1" type="ORF">TCNE_LOCUS12553</name>
</gene>
<evidence type="ECO:0000313" key="1">
    <source>
        <dbReference type="EMBL" id="VDM43874.1"/>
    </source>
</evidence>